<dbReference type="AlphaFoldDB" id="A0A072PMG9"/>
<accession>A0A072PMG9</accession>
<keyword evidence="1" id="KW-0560">Oxidoreductase</keyword>
<dbReference type="STRING" id="1182545.A0A072PMG9"/>
<name>A0A072PMG9_9EURO</name>
<evidence type="ECO:0000313" key="5">
    <source>
        <dbReference type="Proteomes" id="UP000027920"/>
    </source>
</evidence>
<organism evidence="4 5">
    <name type="scientific">Exophiala aquamarina CBS 119918</name>
    <dbReference type="NCBI Taxonomy" id="1182545"/>
    <lineage>
        <taxon>Eukaryota</taxon>
        <taxon>Fungi</taxon>
        <taxon>Dikarya</taxon>
        <taxon>Ascomycota</taxon>
        <taxon>Pezizomycotina</taxon>
        <taxon>Eurotiomycetes</taxon>
        <taxon>Chaetothyriomycetidae</taxon>
        <taxon>Chaetothyriales</taxon>
        <taxon>Herpotrichiellaceae</taxon>
        <taxon>Exophiala</taxon>
    </lineage>
</organism>
<dbReference type="Proteomes" id="UP000027920">
    <property type="component" value="Unassembled WGS sequence"/>
</dbReference>
<dbReference type="EMBL" id="AMGV01000002">
    <property type="protein sequence ID" value="KEF61076.1"/>
    <property type="molecule type" value="Genomic_DNA"/>
</dbReference>
<reference evidence="4 5" key="1">
    <citation type="submission" date="2013-03" db="EMBL/GenBank/DDBJ databases">
        <title>The Genome Sequence of Exophiala aquamarina CBS 119918.</title>
        <authorList>
            <consortium name="The Broad Institute Genomics Platform"/>
            <person name="Cuomo C."/>
            <person name="de Hoog S."/>
            <person name="Gorbushina A."/>
            <person name="Walker B."/>
            <person name="Young S.K."/>
            <person name="Zeng Q."/>
            <person name="Gargeya S."/>
            <person name="Fitzgerald M."/>
            <person name="Haas B."/>
            <person name="Abouelleil A."/>
            <person name="Allen A.W."/>
            <person name="Alvarado L."/>
            <person name="Arachchi H.M."/>
            <person name="Berlin A.M."/>
            <person name="Chapman S.B."/>
            <person name="Gainer-Dewar J."/>
            <person name="Goldberg J."/>
            <person name="Griggs A."/>
            <person name="Gujja S."/>
            <person name="Hansen M."/>
            <person name="Howarth C."/>
            <person name="Imamovic A."/>
            <person name="Ireland A."/>
            <person name="Larimer J."/>
            <person name="McCowan C."/>
            <person name="Murphy C."/>
            <person name="Pearson M."/>
            <person name="Poon T.W."/>
            <person name="Priest M."/>
            <person name="Roberts A."/>
            <person name="Saif S."/>
            <person name="Shea T."/>
            <person name="Sisk P."/>
            <person name="Sykes S."/>
            <person name="Wortman J."/>
            <person name="Nusbaum C."/>
            <person name="Birren B."/>
        </authorList>
    </citation>
    <scope>NUCLEOTIDE SEQUENCE [LARGE SCALE GENOMIC DNA]</scope>
    <source>
        <strain evidence="4 5">CBS 119918</strain>
    </source>
</reference>
<dbReference type="PANTHER" id="PTHR10366">
    <property type="entry name" value="NAD DEPENDENT EPIMERASE/DEHYDRATASE"/>
    <property type="match status" value="1"/>
</dbReference>
<dbReference type="InterPro" id="IPR050425">
    <property type="entry name" value="NAD(P)_dehydrat-like"/>
</dbReference>
<dbReference type="GO" id="GO:0000252">
    <property type="term" value="F:3-beta-hydroxysteroid dehydrogenase [NAD(P)+]/C4-decarboxylase activity"/>
    <property type="evidence" value="ECO:0007669"/>
    <property type="project" value="TreeGrafter"/>
</dbReference>
<dbReference type="Pfam" id="PF01370">
    <property type="entry name" value="Epimerase"/>
    <property type="match status" value="1"/>
</dbReference>
<dbReference type="VEuPathDB" id="FungiDB:A1O9_02641"/>
<gene>
    <name evidence="4" type="ORF">A1O9_02641</name>
</gene>
<sequence length="465" mass="51569">MALFWPVTILACTISLVAWWLYRIDRNLISLPPEVLKLSGEPWTDEQIQSAWNKFERDGHDFTKYLPPRQNRRYVVVGGSGLVGGWIVEHLIMRGEDPAAIRIADLAAPRRELAVARKAAWVKTDIRDPSSVNAVFSQPWPPKVANLPLTVFHTAAFIHAGHGSVASLPPYIKINIEGTQNVLHAAKAAGCDTFIATSSVAVALKRQSFFAISRAWDRSPDGFIQLPGNAEAKDYDAPLDAFPGSYAYSKAKAEKLVREADDKRNRFRTGVIRPGHSIYGHGDQNPHSLATTYLLRGGGVTWLSTFTLQLVSAQNVSLAHLLYESRIHSHDLGGRGYAVCDPGPPLRYSSLERFLSLTTHPSTPISWRRSPPVPFMLLAYPVSWYVAAQRDWLPRLLPKLPADLEILQPAVFNCANLHVVYDDSDARMDLAYRPGHGTLEGLYLVVKEWNQKAEARVAAAKGITS</sequence>
<proteinExistence type="inferred from homology"/>
<keyword evidence="5" id="KW-1185">Reference proteome</keyword>
<evidence type="ECO:0000256" key="1">
    <source>
        <dbReference type="ARBA" id="ARBA00023002"/>
    </source>
</evidence>
<feature type="domain" description="NAD-dependent epimerase/dehydratase" evidence="3">
    <location>
        <begin position="75"/>
        <end position="287"/>
    </location>
</feature>
<dbReference type="PANTHER" id="PTHR10366:SF447">
    <property type="entry name" value="HYDROXYSTEROID DEHYDROGENASE_ISOMERASE FAMILY PROTEIN, PUTATIVE (AFU_ORTHOLOGUE AFUA_1G06450)-RELATED"/>
    <property type="match status" value="1"/>
</dbReference>
<evidence type="ECO:0000313" key="4">
    <source>
        <dbReference type="EMBL" id="KEF61076.1"/>
    </source>
</evidence>
<comment type="caution">
    <text evidence="4">The sequence shown here is derived from an EMBL/GenBank/DDBJ whole genome shotgun (WGS) entry which is preliminary data.</text>
</comment>
<dbReference type="InterPro" id="IPR001509">
    <property type="entry name" value="Epimerase_deHydtase"/>
</dbReference>
<dbReference type="GO" id="GO:0005783">
    <property type="term" value="C:endoplasmic reticulum"/>
    <property type="evidence" value="ECO:0007669"/>
    <property type="project" value="TreeGrafter"/>
</dbReference>
<dbReference type="GeneID" id="25277582"/>
<comment type="similarity">
    <text evidence="2">Belongs to the NAD(P)-dependent epimerase/dehydratase family. Dihydroflavonol-4-reductase subfamily.</text>
</comment>
<dbReference type="GO" id="GO:0006696">
    <property type="term" value="P:ergosterol biosynthetic process"/>
    <property type="evidence" value="ECO:0007669"/>
    <property type="project" value="TreeGrafter"/>
</dbReference>
<evidence type="ECO:0000256" key="2">
    <source>
        <dbReference type="ARBA" id="ARBA00023445"/>
    </source>
</evidence>
<dbReference type="InterPro" id="IPR036291">
    <property type="entry name" value="NAD(P)-bd_dom_sf"/>
</dbReference>
<dbReference type="SUPFAM" id="SSF51735">
    <property type="entry name" value="NAD(P)-binding Rossmann-fold domains"/>
    <property type="match status" value="1"/>
</dbReference>
<dbReference type="HOGENOM" id="CLU_045580_1_0_1"/>
<dbReference type="OrthoDB" id="10058185at2759"/>
<protein>
    <recommendedName>
        <fullName evidence="3">NAD-dependent epimerase/dehydratase domain-containing protein</fullName>
    </recommendedName>
</protein>
<evidence type="ECO:0000259" key="3">
    <source>
        <dbReference type="Pfam" id="PF01370"/>
    </source>
</evidence>
<dbReference type="Gene3D" id="3.40.50.720">
    <property type="entry name" value="NAD(P)-binding Rossmann-like Domain"/>
    <property type="match status" value="1"/>
</dbReference>
<dbReference type="RefSeq" id="XP_013263666.1">
    <property type="nucleotide sequence ID" value="XM_013408212.1"/>
</dbReference>